<dbReference type="Gene3D" id="3.40.710.10">
    <property type="entry name" value="DD-peptidase/beta-lactamase superfamily"/>
    <property type="match status" value="1"/>
</dbReference>
<dbReference type="InterPro" id="IPR050789">
    <property type="entry name" value="Diverse_Enzym_Activities"/>
</dbReference>
<sequence>MDLYAELEHLITSQGPANASPAEVLAKLGSPSVSIAILEHGSIISKSISTIGGDSETLFQACSISKPITGMATMRLVQAGKLQLDSKIVDLLPKHIVGVLETPTTHDLLKQITVRHLMSHTSGLSVSGVPGYSQSKGVPDMETILSGKAPANTLQVRVIGLPGYKFSYSGGGMMVLQVILESVTGKDFPSLVRELVFEPLKMSRSFYILPDEEKNVAIAHFTGYTPCDVDWHFLPERAAAGLWTTPTDLLKAVSGMQQSLKVGGEHFLEPAIAKEMLEEVQNGMALTWMAHKDPGTFWHIGSNLPGWHCFVMGYADLKGEQESEATGERKPLDECGISIMTNSAAGFKVWAKVFHAITYLKKWAPLQYKDGRGVFGTPFCVYGAKVNESWAEWKGSWFDDDKELILDDGGEGEPILRFGRSMEAKLVPAAIPCVEYAGKSVDLVVEGLEMMLRLGWKDDKKKSVELWFDGMPPRIVELISKD</sequence>
<proteinExistence type="predicted"/>
<accession>A0A9P7B104</accession>
<dbReference type="OrthoDB" id="5946976at2759"/>
<comment type="caution">
    <text evidence="2">The sequence shown here is derived from an EMBL/GenBank/DDBJ whole genome shotgun (WGS) entry which is preliminary data.</text>
</comment>
<evidence type="ECO:0000313" key="2">
    <source>
        <dbReference type="EMBL" id="KAG0652695.1"/>
    </source>
</evidence>
<dbReference type="Pfam" id="PF00144">
    <property type="entry name" value="Beta-lactamase"/>
    <property type="match status" value="1"/>
</dbReference>
<dbReference type="InterPro" id="IPR012338">
    <property type="entry name" value="Beta-lactam/transpept-like"/>
</dbReference>
<reference evidence="2" key="1">
    <citation type="submission" date="2019-07" db="EMBL/GenBank/DDBJ databases">
        <title>Hyphodiscus hymeniophilus genome sequencing and assembly.</title>
        <authorList>
            <person name="Kramer G."/>
            <person name="Nodwell J."/>
        </authorList>
    </citation>
    <scope>NUCLEOTIDE SEQUENCE</scope>
    <source>
        <strain evidence="2">ATCC 34498</strain>
    </source>
</reference>
<organism evidence="2 3">
    <name type="scientific">Hyphodiscus hymeniophilus</name>
    <dbReference type="NCBI Taxonomy" id="353542"/>
    <lineage>
        <taxon>Eukaryota</taxon>
        <taxon>Fungi</taxon>
        <taxon>Dikarya</taxon>
        <taxon>Ascomycota</taxon>
        <taxon>Pezizomycotina</taxon>
        <taxon>Leotiomycetes</taxon>
        <taxon>Helotiales</taxon>
        <taxon>Hyphodiscaceae</taxon>
        <taxon>Hyphodiscus</taxon>
    </lineage>
</organism>
<dbReference type="InterPro" id="IPR001466">
    <property type="entry name" value="Beta-lactam-related"/>
</dbReference>
<dbReference type="PANTHER" id="PTHR43283">
    <property type="entry name" value="BETA-LACTAMASE-RELATED"/>
    <property type="match status" value="1"/>
</dbReference>
<keyword evidence="3" id="KW-1185">Reference proteome</keyword>
<dbReference type="Proteomes" id="UP000785200">
    <property type="component" value="Unassembled WGS sequence"/>
</dbReference>
<gene>
    <name evidence="2" type="ORF">D0Z07_0732</name>
</gene>
<evidence type="ECO:0000259" key="1">
    <source>
        <dbReference type="Pfam" id="PF00144"/>
    </source>
</evidence>
<dbReference type="SUPFAM" id="SSF56601">
    <property type="entry name" value="beta-lactamase/transpeptidase-like"/>
    <property type="match status" value="1"/>
</dbReference>
<dbReference type="AlphaFoldDB" id="A0A9P7B104"/>
<name>A0A9P7B104_9HELO</name>
<dbReference type="EMBL" id="VNKQ01000002">
    <property type="protein sequence ID" value="KAG0652695.1"/>
    <property type="molecule type" value="Genomic_DNA"/>
</dbReference>
<protein>
    <recommendedName>
        <fullName evidence="1">Beta-lactamase-related domain-containing protein</fullName>
    </recommendedName>
</protein>
<evidence type="ECO:0000313" key="3">
    <source>
        <dbReference type="Proteomes" id="UP000785200"/>
    </source>
</evidence>
<feature type="domain" description="Beta-lactamase-related" evidence="1">
    <location>
        <begin position="26"/>
        <end position="344"/>
    </location>
</feature>